<keyword evidence="5 11" id="KW-0106">Calcium</keyword>
<dbReference type="GO" id="GO:0043657">
    <property type="term" value="C:host cell"/>
    <property type="evidence" value="ECO:0007669"/>
    <property type="project" value="UniProtKB-SubCell"/>
</dbReference>
<evidence type="ECO:0000313" key="13">
    <source>
        <dbReference type="EnsemblMetazoa" id="G369.7:cds"/>
    </source>
</evidence>
<evidence type="ECO:0000256" key="4">
    <source>
        <dbReference type="ARBA" id="ARBA00022737"/>
    </source>
</evidence>
<protein>
    <recommendedName>
        <fullName evidence="11">Annexin</fullName>
    </recommendedName>
</protein>
<feature type="compositionally biased region" description="Gly residues" evidence="12">
    <location>
        <begin position="34"/>
        <end position="60"/>
    </location>
</feature>
<dbReference type="PROSITE" id="PS00223">
    <property type="entry name" value="ANNEXIN_1"/>
    <property type="match status" value="1"/>
</dbReference>
<evidence type="ECO:0000256" key="9">
    <source>
        <dbReference type="ARBA" id="ARBA00059330"/>
    </source>
</evidence>
<dbReference type="PRINTS" id="PR00196">
    <property type="entry name" value="ANNEXIN"/>
</dbReference>
<keyword evidence="7 11" id="KW-0111">Calcium/phospholipid-binding</keyword>
<dbReference type="GO" id="GO:0005886">
    <property type="term" value="C:plasma membrane"/>
    <property type="evidence" value="ECO:0007669"/>
    <property type="project" value="TreeGrafter"/>
</dbReference>
<dbReference type="FunFam" id="1.10.220.10:FF:000004">
    <property type="entry name" value="Annexin"/>
    <property type="match status" value="1"/>
</dbReference>
<dbReference type="Proteomes" id="UP000005408">
    <property type="component" value="Unassembled WGS sequence"/>
</dbReference>
<dbReference type="FunFam" id="1.10.220.10:FF:000003">
    <property type="entry name" value="Annexin"/>
    <property type="match status" value="1"/>
</dbReference>
<dbReference type="FunFam" id="1.10.220.10:FF:000002">
    <property type="entry name" value="Annexin"/>
    <property type="match status" value="1"/>
</dbReference>
<dbReference type="InterPro" id="IPR018252">
    <property type="entry name" value="Annexin_repeat_CS"/>
</dbReference>
<comment type="domain">
    <text evidence="11">A pair of annexin repeats may form one binding site for calcium and phospholipid.</text>
</comment>
<evidence type="ECO:0000256" key="11">
    <source>
        <dbReference type="RuleBase" id="RU003540"/>
    </source>
</evidence>
<evidence type="ECO:0000256" key="3">
    <source>
        <dbReference type="ARBA" id="ARBA00007831"/>
    </source>
</evidence>
<feature type="compositionally biased region" description="Low complexity" evidence="12">
    <location>
        <begin position="20"/>
        <end position="33"/>
    </location>
</feature>
<dbReference type="Gene3D" id="1.10.220.10">
    <property type="entry name" value="Annexin"/>
    <property type="match status" value="4"/>
</dbReference>
<dbReference type="GO" id="GO:0005509">
    <property type="term" value="F:calcium ion binding"/>
    <property type="evidence" value="ECO:0007669"/>
    <property type="project" value="InterPro"/>
</dbReference>
<comment type="similarity">
    <text evidence="3 11">Belongs to the annexin family.</text>
</comment>
<dbReference type="EnsemblMetazoa" id="G369.7">
    <property type="protein sequence ID" value="G369.7:cds"/>
    <property type="gene ID" value="G369"/>
</dbReference>
<dbReference type="Pfam" id="PF00191">
    <property type="entry name" value="Annexin"/>
    <property type="match status" value="4"/>
</dbReference>
<organism evidence="13 14">
    <name type="scientific">Magallana gigas</name>
    <name type="common">Pacific oyster</name>
    <name type="synonym">Crassostrea gigas</name>
    <dbReference type="NCBI Taxonomy" id="29159"/>
    <lineage>
        <taxon>Eukaryota</taxon>
        <taxon>Metazoa</taxon>
        <taxon>Spiralia</taxon>
        <taxon>Lophotrochozoa</taxon>
        <taxon>Mollusca</taxon>
        <taxon>Bivalvia</taxon>
        <taxon>Autobranchia</taxon>
        <taxon>Pteriomorphia</taxon>
        <taxon>Ostreida</taxon>
        <taxon>Ostreoidea</taxon>
        <taxon>Ostreidae</taxon>
        <taxon>Magallana</taxon>
    </lineage>
</organism>
<evidence type="ECO:0000256" key="10">
    <source>
        <dbReference type="ARBA" id="ARBA00060393"/>
    </source>
</evidence>
<evidence type="ECO:0000256" key="5">
    <source>
        <dbReference type="ARBA" id="ARBA00022837"/>
    </source>
</evidence>
<feature type="compositionally biased region" description="Gly residues" evidence="12">
    <location>
        <begin position="8"/>
        <end position="19"/>
    </location>
</feature>
<evidence type="ECO:0000256" key="1">
    <source>
        <dbReference type="ARBA" id="ARBA00004340"/>
    </source>
</evidence>
<evidence type="ECO:0000256" key="12">
    <source>
        <dbReference type="SAM" id="MobiDB-lite"/>
    </source>
</evidence>
<dbReference type="InterPro" id="IPR001464">
    <property type="entry name" value="Annexin"/>
</dbReference>
<dbReference type="GO" id="GO:0005576">
    <property type="term" value="C:extracellular region"/>
    <property type="evidence" value="ECO:0007669"/>
    <property type="project" value="UniProtKB-SubCell"/>
</dbReference>
<accession>A0A8W8MWQ1</accession>
<comment type="function">
    <text evidence="8">Calcium/phospholipid-binding protein which promotes membrane fusion and is involved in exocytosis.</text>
</comment>
<proteinExistence type="inferred from homology"/>
<name>A0A8W8MWQ1_MAGGI</name>
<comment type="function">
    <text evidence="9">Involved in reproduction of the worm. Involved in host-parasite interaction. Delivered into the host cell by means of parasite exosomes. Binds to acidic phospholipid membranes in a calcium-dependent manner in vitro. Causes aggregation of liposomes in the presence of calcium, but not in its absence. Likely to promote membrane fusion. May provide structural integrity within the tegument.</text>
</comment>
<dbReference type="InterPro" id="IPR037104">
    <property type="entry name" value="Annexin_sf"/>
</dbReference>
<dbReference type="AlphaFoldDB" id="A0A8W8MWQ1"/>
<evidence type="ECO:0000256" key="7">
    <source>
        <dbReference type="ARBA" id="ARBA00023302"/>
    </source>
</evidence>
<dbReference type="GO" id="GO:0005544">
    <property type="term" value="F:calcium-dependent phospholipid binding"/>
    <property type="evidence" value="ECO:0007669"/>
    <property type="project" value="UniProtKB-KW"/>
</dbReference>
<reference evidence="13" key="1">
    <citation type="submission" date="2022-08" db="UniProtKB">
        <authorList>
            <consortium name="EnsemblMetazoa"/>
        </authorList>
    </citation>
    <scope>IDENTIFICATION</scope>
    <source>
        <strain evidence="13">05x7-T-G4-1.051#20</strain>
    </source>
</reference>
<dbReference type="PANTHER" id="PTHR10502">
    <property type="entry name" value="ANNEXIN"/>
    <property type="match status" value="1"/>
</dbReference>
<dbReference type="GO" id="GO:0012506">
    <property type="term" value="C:vesicle membrane"/>
    <property type="evidence" value="ECO:0007669"/>
    <property type="project" value="TreeGrafter"/>
</dbReference>
<dbReference type="PROSITE" id="PS51897">
    <property type="entry name" value="ANNEXIN_2"/>
    <property type="match status" value="4"/>
</dbReference>
<keyword evidence="4 11" id="KW-0677">Repeat</keyword>
<dbReference type="SUPFAM" id="SSF47874">
    <property type="entry name" value="Annexin"/>
    <property type="match status" value="1"/>
</dbReference>
<dbReference type="InterPro" id="IPR018502">
    <property type="entry name" value="Annexin_repeat"/>
</dbReference>
<dbReference type="GO" id="GO:0001786">
    <property type="term" value="F:phosphatidylserine binding"/>
    <property type="evidence" value="ECO:0007669"/>
    <property type="project" value="TreeGrafter"/>
</dbReference>
<comment type="subcellular location">
    <subcellularLocation>
        <location evidence="1">Host cell</location>
    </subcellularLocation>
    <subcellularLocation>
        <location evidence="2">Secreted</location>
        <location evidence="2">Extracellular exosome</location>
    </subcellularLocation>
    <subcellularLocation>
        <location evidence="10">Tegument</location>
    </subcellularLocation>
</comment>
<keyword evidence="6 11" id="KW-0041">Annexin</keyword>
<evidence type="ECO:0000256" key="8">
    <source>
        <dbReference type="ARBA" id="ARBA00037210"/>
    </source>
</evidence>
<evidence type="ECO:0000313" key="14">
    <source>
        <dbReference type="Proteomes" id="UP000005408"/>
    </source>
</evidence>
<evidence type="ECO:0000256" key="6">
    <source>
        <dbReference type="ARBA" id="ARBA00023216"/>
    </source>
</evidence>
<dbReference type="PANTHER" id="PTHR10502:SF239">
    <property type="entry name" value="ANNEXIN A7"/>
    <property type="match status" value="1"/>
</dbReference>
<feature type="region of interest" description="Disordered" evidence="12">
    <location>
        <begin position="1"/>
        <end position="114"/>
    </location>
</feature>
<dbReference type="FunFam" id="1.10.220.10:FF:000001">
    <property type="entry name" value="Annexin"/>
    <property type="match status" value="1"/>
</dbReference>
<keyword evidence="14" id="KW-1185">Reference proteome</keyword>
<dbReference type="GO" id="GO:0005737">
    <property type="term" value="C:cytoplasm"/>
    <property type="evidence" value="ECO:0007669"/>
    <property type="project" value="TreeGrafter"/>
</dbReference>
<dbReference type="SMART" id="SM00335">
    <property type="entry name" value="ANX"/>
    <property type="match status" value="4"/>
</dbReference>
<evidence type="ECO:0000256" key="2">
    <source>
        <dbReference type="ARBA" id="ARBA00004550"/>
    </source>
</evidence>
<sequence>MTSTQQGGYPGQGQGGYQGQTGYPGQPAASAGYPGQGGYPGQQPGQGGYPGQQPGQGGYPGQQPPPAQVGVPGQQSYAPQGQTGYGQAPGGVPSATAGMGNLQIGGGSMGDIPRPTIRPANPFNCEADTKTLRSAMKGIGTDEKAIIQVIGHTSNKQRQEILIMFKTMYGKDLISDLKSELSGDLEELILALFKSTEYYDAWCLNKAMRGIGTKESILIEILTTRTNAEIRGIKAAYKQHFGRELEADCASETSGHFKRLLVSCCQANRTELTDSQRQMLMQRGPEAVVDRALAQQDAQTLYKAGVKKFGTDESAFLSVLSIRHENQMRATFEEYQKLSGKDILSSIGSEMSGDLEDGFKAIIMSAKNRPKFFSDKLYKAMRGMGTDDSTLIRIIVSRSEIDLQNIKDQYQRDHGKSLNAAVSSETSGDYKKLLLAIVGQ</sequence>
<dbReference type="GO" id="GO:0005634">
    <property type="term" value="C:nucleus"/>
    <property type="evidence" value="ECO:0007669"/>
    <property type="project" value="TreeGrafter"/>
</dbReference>